<feature type="region of interest" description="Disordered" evidence="1">
    <location>
        <begin position="1"/>
        <end position="47"/>
    </location>
</feature>
<feature type="domain" description="DUF7785" evidence="2">
    <location>
        <begin position="467"/>
        <end position="565"/>
    </location>
</feature>
<keyword evidence="5" id="KW-1185">Reference proteome</keyword>
<dbReference type="InterPro" id="IPR056687">
    <property type="entry name" value="DUF7785"/>
</dbReference>
<dbReference type="eggNOG" id="ENOG502S55E">
    <property type="taxonomic scope" value="Eukaryota"/>
</dbReference>
<evidence type="ECO:0000256" key="1">
    <source>
        <dbReference type="SAM" id="MobiDB-lite"/>
    </source>
</evidence>
<dbReference type="AlphaFoldDB" id="M3CZE9"/>
<dbReference type="OMA" id="TMEKDDF"/>
<feature type="compositionally biased region" description="Polar residues" evidence="1">
    <location>
        <begin position="494"/>
        <end position="504"/>
    </location>
</feature>
<dbReference type="Proteomes" id="UP000016931">
    <property type="component" value="Unassembled WGS sequence"/>
</dbReference>
<name>M3CZE9_SPHMS</name>
<sequence length="843" mass="92543">MATLTNGDAAAPAPMHTADTITADLNTTKRKREDEQSSSDDADTSASQLKCIQKDILEVLTRHDSEPSFLQHAVLSTEPSNKKAKLSEPASDRYSIASRLAASSYASLQDLRKDAGTVSDDLVTAIRTKARERANFTAGRPTVEELKQINKIQSLETLVQEIVERERGWEEPGRLQIGKEEKDTVNGTCNQKVSSGSTRGGTVLTLFGNAPTPKQLFSSQQHPSDRDAPLIKTELPVEEMSLPNGISTTKIASVFPDEVKKGPTFEQAFAPPYSLAALQPPKSHKRAVARDHSITWEFKDPTQRNKRGGYTVQPLSTATWLDYGGVDDSTAVSTRERRKQRDRALSSSDGTARKDTLETSVEILKRQEEALFRKAYSSFAPPKDSSNAIVPEELKNMVWWQKVGEKRYYSAFAIDPALLNDPVQPQVPDWGPTPDLREDEFSQVLEDLDQLEKMETEAPIKPNKDKTDVEQVLREVSELLETLASHQRIRNASLHLSTTASRTPISPGPAGSTQSGKPDEPSEQETATYHTLRRELAYLLLKLPPYAIAKLDGDQLADLGVKTLVAYEIADVRGVMEEDQVARQAKLAAMATANSIASLARPSSSAASQRYNHTPQGTPAIGALAHTRYGTSYNARTPSVATPTFQRQQSNPSTFGTAPNVRPSYSVQPQQFTRPGAPQPGYGNTVNQQYYGQRNLPQQSNGGYSSYAQQYQATAQNQSTPLQNQAYARTLSVGNFQTNNTPPQQIFNRNASPAKPSYPPQQAGAQRPMYPAPQQPQQQQQQQQQQQPGSGRATPVSYPSNPHTPVNGYAPPPPRPIQELAPRPTSTTPQPPQHNGPTQPPPH</sequence>
<feature type="region of interest" description="Disordered" evidence="1">
    <location>
        <begin position="493"/>
        <end position="528"/>
    </location>
</feature>
<feature type="compositionally biased region" description="Polar residues" evidence="1">
    <location>
        <begin position="641"/>
        <end position="673"/>
    </location>
</feature>
<dbReference type="OrthoDB" id="5354458at2759"/>
<dbReference type="Pfam" id="PF25289">
    <property type="entry name" value="DUF7877"/>
    <property type="match status" value="1"/>
</dbReference>
<protein>
    <submittedName>
        <fullName evidence="4">Uncharacterized protein</fullName>
    </submittedName>
</protein>
<dbReference type="Pfam" id="PF25009">
    <property type="entry name" value="DUF7785"/>
    <property type="match status" value="1"/>
</dbReference>
<evidence type="ECO:0000313" key="5">
    <source>
        <dbReference type="Proteomes" id="UP000016931"/>
    </source>
</evidence>
<feature type="region of interest" description="Disordered" evidence="1">
    <location>
        <begin position="641"/>
        <end position="688"/>
    </location>
</feature>
<gene>
    <name evidence="4" type="ORF">SEPMUDRAFT_93468</name>
</gene>
<dbReference type="HOGENOM" id="CLU_008206_0_0_1"/>
<dbReference type="InterPro" id="IPR057199">
    <property type="entry name" value="DUF7877"/>
</dbReference>
<feature type="compositionally biased region" description="Low complexity" evidence="1">
    <location>
        <begin position="775"/>
        <end position="788"/>
    </location>
</feature>
<dbReference type="GeneID" id="27907754"/>
<feature type="compositionally biased region" description="Polar residues" evidence="1">
    <location>
        <begin position="734"/>
        <end position="751"/>
    </location>
</feature>
<proteinExistence type="predicted"/>
<feature type="region of interest" description="Disordered" evidence="1">
    <location>
        <begin position="331"/>
        <end position="353"/>
    </location>
</feature>
<feature type="compositionally biased region" description="Pro residues" evidence="1">
    <location>
        <begin position="829"/>
        <end position="843"/>
    </location>
</feature>
<evidence type="ECO:0000313" key="4">
    <source>
        <dbReference type="EMBL" id="EMF09046.1"/>
    </source>
</evidence>
<evidence type="ECO:0000259" key="3">
    <source>
        <dbReference type="Pfam" id="PF25289"/>
    </source>
</evidence>
<feature type="domain" description="DUF7877" evidence="3">
    <location>
        <begin position="49"/>
        <end position="155"/>
    </location>
</feature>
<organism evidence="4 5">
    <name type="scientific">Sphaerulina musiva (strain SO2202)</name>
    <name type="common">Poplar stem canker fungus</name>
    <name type="synonym">Septoria musiva</name>
    <dbReference type="NCBI Taxonomy" id="692275"/>
    <lineage>
        <taxon>Eukaryota</taxon>
        <taxon>Fungi</taxon>
        <taxon>Dikarya</taxon>
        <taxon>Ascomycota</taxon>
        <taxon>Pezizomycotina</taxon>
        <taxon>Dothideomycetes</taxon>
        <taxon>Dothideomycetidae</taxon>
        <taxon>Mycosphaerellales</taxon>
        <taxon>Mycosphaerellaceae</taxon>
        <taxon>Sphaerulina</taxon>
    </lineage>
</organism>
<feature type="region of interest" description="Disordered" evidence="1">
    <location>
        <begin position="734"/>
        <end position="843"/>
    </location>
</feature>
<accession>M3CZE9</accession>
<dbReference type="EMBL" id="KB456270">
    <property type="protein sequence ID" value="EMF09046.1"/>
    <property type="molecule type" value="Genomic_DNA"/>
</dbReference>
<evidence type="ECO:0000259" key="2">
    <source>
        <dbReference type="Pfam" id="PF25009"/>
    </source>
</evidence>
<reference evidence="4 5" key="1">
    <citation type="journal article" date="2012" name="PLoS Pathog.">
        <title>Diverse lifestyles and strategies of plant pathogenesis encoded in the genomes of eighteen Dothideomycetes fungi.</title>
        <authorList>
            <person name="Ohm R.A."/>
            <person name="Feau N."/>
            <person name="Henrissat B."/>
            <person name="Schoch C.L."/>
            <person name="Horwitz B.A."/>
            <person name="Barry K.W."/>
            <person name="Condon B.J."/>
            <person name="Copeland A.C."/>
            <person name="Dhillon B."/>
            <person name="Glaser F."/>
            <person name="Hesse C.N."/>
            <person name="Kosti I."/>
            <person name="LaButti K."/>
            <person name="Lindquist E.A."/>
            <person name="Lucas S."/>
            <person name="Salamov A.A."/>
            <person name="Bradshaw R.E."/>
            <person name="Ciuffetti L."/>
            <person name="Hamelin R.C."/>
            <person name="Kema G.H.J."/>
            <person name="Lawrence C."/>
            <person name="Scott J.A."/>
            <person name="Spatafora J.W."/>
            <person name="Turgeon B.G."/>
            <person name="de Wit P.J.G.M."/>
            <person name="Zhong S."/>
            <person name="Goodwin S.B."/>
            <person name="Grigoriev I.V."/>
        </authorList>
    </citation>
    <scope>NUCLEOTIDE SEQUENCE [LARGE SCALE GENOMIC DNA]</scope>
    <source>
        <strain evidence="4 5">SO2202</strain>
    </source>
</reference>
<dbReference type="RefSeq" id="XP_016757167.1">
    <property type="nucleotide sequence ID" value="XM_016910617.1"/>
</dbReference>
<dbReference type="STRING" id="692275.M3CZE9"/>